<dbReference type="GO" id="GO:0003796">
    <property type="term" value="F:lysozyme activity"/>
    <property type="evidence" value="ECO:0007669"/>
    <property type="project" value="UniProtKB-EC"/>
</dbReference>
<dbReference type="InterPro" id="IPR051018">
    <property type="entry name" value="Bacteriophage_GH24"/>
</dbReference>
<comment type="catalytic activity">
    <reaction evidence="4">
        <text>Hydrolysis of (1-&gt;4)-beta-linkages between N-acetylmuramic acid and N-acetyl-D-glucosamine residues in a peptidoglycan and between N-acetyl-D-glucosamine residues in chitodextrins.</text>
        <dbReference type="EC" id="3.2.1.17"/>
    </reaction>
</comment>
<comment type="similarity">
    <text evidence="4">Belongs to the glycosyl hydrolase 24 family.</text>
</comment>
<dbReference type="Pfam" id="PF00959">
    <property type="entry name" value="Phage_lysozyme"/>
    <property type="match status" value="1"/>
</dbReference>
<dbReference type="GO" id="GO:0009253">
    <property type="term" value="P:peptidoglycan catabolic process"/>
    <property type="evidence" value="ECO:0007669"/>
    <property type="project" value="InterPro"/>
</dbReference>
<evidence type="ECO:0000256" key="1">
    <source>
        <dbReference type="ARBA" id="ARBA00022529"/>
    </source>
</evidence>
<evidence type="ECO:0000256" key="3">
    <source>
        <dbReference type="ARBA" id="ARBA00023200"/>
    </source>
</evidence>
<dbReference type="AlphaFoldDB" id="A0A4Q7E230"/>
<evidence type="ECO:0000313" key="5">
    <source>
        <dbReference type="EMBL" id="RZM71437.1"/>
    </source>
</evidence>
<dbReference type="EMBL" id="PPUZ01000119">
    <property type="protein sequence ID" value="RZM71437.1"/>
    <property type="molecule type" value="Genomic_DNA"/>
</dbReference>
<dbReference type="EC" id="3.2.1.17" evidence="4"/>
<evidence type="ECO:0000256" key="2">
    <source>
        <dbReference type="ARBA" id="ARBA00022638"/>
    </source>
</evidence>
<dbReference type="InterPro" id="IPR023346">
    <property type="entry name" value="Lysozyme-like_dom_sf"/>
</dbReference>
<dbReference type="Gene3D" id="1.10.530.40">
    <property type="match status" value="1"/>
</dbReference>
<dbReference type="SUPFAM" id="SSF53955">
    <property type="entry name" value="Lysozyme-like"/>
    <property type="match status" value="1"/>
</dbReference>
<reference evidence="5 6" key="1">
    <citation type="submission" date="2018-01" db="EMBL/GenBank/DDBJ databases">
        <title>Co-occurrence of chitin degradation, pigmentation and bioactivity in marine Pseudoalteromonas.</title>
        <authorList>
            <person name="Paulsen S."/>
            <person name="Gram L."/>
            <person name="Machado H."/>
        </authorList>
    </citation>
    <scope>NUCLEOTIDE SEQUENCE [LARGE SCALE GENOMIC DNA]</scope>
    <source>
        <strain evidence="5 6">S1946</strain>
    </source>
</reference>
<dbReference type="GO" id="GO:0042742">
    <property type="term" value="P:defense response to bacterium"/>
    <property type="evidence" value="ECO:0007669"/>
    <property type="project" value="UniProtKB-KW"/>
</dbReference>
<accession>A0A4Q7E230</accession>
<dbReference type="CDD" id="cd00737">
    <property type="entry name" value="lyz_endolysin_autolysin"/>
    <property type="match status" value="1"/>
</dbReference>
<dbReference type="InterPro" id="IPR023347">
    <property type="entry name" value="Lysozyme_dom_sf"/>
</dbReference>
<dbReference type="PANTHER" id="PTHR38107">
    <property type="match status" value="1"/>
</dbReference>
<dbReference type="InterPro" id="IPR033907">
    <property type="entry name" value="Endolysin_autolysin"/>
</dbReference>
<dbReference type="Proteomes" id="UP000292345">
    <property type="component" value="Unassembled WGS sequence"/>
</dbReference>
<organism evidence="5 6">
    <name type="scientific">Pseudoalteromonas rubra</name>
    <dbReference type="NCBI Taxonomy" id="43658"/>
    <lineage>
        <taxon>Bacteria</taxon>
        <taxon>Pseudomonadati</taxon>
        <taxon>Pseudomonadota</taxon>
        <taxon>Gammaproteobacteria</taxon>
        <taxon>Alteromonadales</taxon>
        <taxon>Pseudoalteromonadaceae</taxon>
        <taxon>Pseudoalteromonas</taxon>
    </lineage>
</organism>
<dbReference type="InterPro" id="IPR002196">
    <property type="entry name" value="Glyco_hydro_24"/>
</dbReference>
<proteinExistence type="inferred from homology"/>
<keyword evidence="1 4" id="KW-0929">Antimicrobial</keyword>
<keyword evidence="4" id="KW-0326">Glycosidase</keyword>
<name>A0A4Q7E230_9GAMM</name>
<evidence type="ECO:0000313" key="6">
    <source>
        <dbReference type="Proteomes" id="UP000292345"/>
    </source>
</evidence>
<comment type="caution">
    <text evidence="5">The sequence shown here is derived from an EMBL/GenBank/DDBJ whole genome shotgun (WGS) entry which is preliminary data.</text>
</comment>
<protein>
    <recommendedName>
        <fullName evidence="4">Lysozyme</fullName>
        <ecNumber evidence="4">3.2.1.17</ecNumber>
    </recommendedName>
</protein>
<sequence>MNQAGESVREIYRSFGVYTSSDKVVDFIKGWEGFKASPYKVLNSDGEPTGKWTVGYGHEISNEEYLSGSYNNITEERAMGLLMSDIAAAEVRVNRFISINGGTTLNQNQYDALVSLSMNSGYIERFPNLSSNFSQANHGGVAFEFLDITNGGLSGLVKRRAAEYNMYLNGDYSGRP</sequence>
<evidence type="ECO:0000256" key="4">
    <source>
        <dbReference type="RuleBase" id="RU003788"/>
    </source>
</evidence>
<dbReference type="GO" id="GO:0031640">
    <property type="term" value="P:killing of cells of another organism"/>
    <property type="evidence" value="ECO:0007669"/>
    <property type="project" value="UniProtKB-KW"/>
</dbReference>
<keyword evidence="2 4" id="KW-0081">Bacteriolytic enzyme</keyword>
<dbReference type="PANTHER" id="PTHR38107:SF3">
    <property type="entry name" value="LYSOZYME RRRD-RELATED"/>
    <property type="match status" value="1"/>
</dbReference>
<keyword evidence="3" id="KW-1035">Host cytoplasm</keyword>
<gene>
    <name evidence="5" type="ORF">C3B51_22725</name>
</gene>
<keyword evidence="4" id="KW-0378">Hydrolase</keyword>
<dbReference type="GO" id="GO:0016998">
    <property type="term" value="P:cell wall macromolecule catabolic process"/>
    <property type="evidence" value="ECO:0007669"/>
    <property type="project" value="InterPro"/>
</dbReference>